<protein>
    <submittedName>
        <fullName evidence="2">Endonuclease/exonuclease/phosphatase family metal-dependent hydrolase</fullName>
    </submittedName>
</protein>
<dbReference type="GO" id="GO:0004519">
    <property type="term" value="F:endonuclease activity"/>
    <property type="evidence" value="ECO:0007669"/>
    <property type="project" value="UniProtKB-KW"/>
</dbReference>
<reference evidence="2 3" key="1">
    <citation type="submission" date="2023-07" db="EMBL/GenBank/DDBJ databases">
        <title>Genomic Encyclopedia of Type Strains, Phase IV (KMG-IV): sequencing the most valuable type-strain genomes for metagenomic binning, comparative biology and taxonomic classification.</title>
        <authorList>
            <person name="Goeker M."/>
        </authorList>
    </citation>
    <scope>NUCLEOTIDE SEQUENCE [LARGE SCALE GENOMIC DNA]</scope>
    <source>
        <strain evidence="2 3">DSM 11549</strain>
    </source>
</reference>
<dbReference type="InterPro" id="IPR051916">
    <property type="entry name" value="GPI-anchor_lipid_remodeler"/>
</dbReference>
<keyword evidence="2" id="KW-0540">Nuclease</keyword>
<dbReference type="RefSeq" id="WP_307153251.1">
    <property type="nucleotide sequence ID" value="NZ_JAUSUK010000001.1"/>
</dbReference>
<dbReference type="InterPro" id="IPR005135">
    <property type="entry name" value="Endo/exonuclease/phosphatase"/>
</dbReference>
<sequence>MTWNIHGGAPWGGRRNLARVKEIVAAHDPDVVALQEVDSRRSAVEATSAFEELAEGLGTYAAHAKTIIAPDGEFGHMLISRFPFTGTSAHDISIAGRERRAVIDALIETPGGRLHVVAAHFGLGFAERRHQASLAAELTRADAAASIMLGDFNEWQWRGAVRRVLLKALPERTPERTFPAHLPLLSLDRIYGRPAGLIVKSFVDPAGRLASDHLPLIADLDLGAVART</sequence>
<dbReference type="Proteomes" id="UP001230253">
    <property type="component" value="Unassembled WGS sequence"/>
</dbReference>
<dbReference type="Gene3D" id="3.60.10.10">
    <property type="entry name" value="Endonuclease/exonuclease/phosphatase"/>
    <property type="match status" value="1"/>
</dbReference>
<accession>A0ABU0C3F6</accession>
<dbReference type="PANTHER" id="PTHR14859">
    <property type="entry name" value="CALCOFLUOR WHITE HYPERSENSITIVE PROTEIN PRECURSOR"/>
    <property type="match status" value="1"/>
</dbReference>
<dbReference type="Pfam" id="PF03372">
    <property type="entry name" value="Exo_endo_phos"/>
    <property type="match status" value="1"/>
</dbReference>
<dbReference type="PANTHER" id="PTHR14859:SF1">
    <property type="entry name" value="PGAP2-INTERACTING PROTEIN"/>
    <property type="match status" value="1"/>
</dbReference>
<keyword evidence="2" id="KW-0255">Endonuclease</keyword>
<dbReference type="InterPro" id="IPR036691">
    <property type="entry name" value="Endo/exonu/phosph_ase_sf"/>
</dbReference>
<evidence type="ECO:0000313" key="2">
    <source>
        <dbReference type="EMBL" id="MDQ0325015.1"/>
    </source>
</evidence>
<proteinExistence type="predicted"/>
<comment type="caution">
    <text evidence="2">The sequence shown here is derived from an EMBL/GenBank/DDBJ whole genome shotgun (WGS) entry which is preliminary data.</text>
</comment>
<feature type="domain" description="Endonuclease/exonuclease/phosphatase" evidence="1">
    <location>
        <begin position="1"/>
        <end position="213"/>
    </location>
</feature>
<name>A0ABU0C3F6_9BRAD</name>
<evidence type="ECO:0000313" key="3">
    <source>
        <dbReference type="Proteomes" id="UP001230253"/>
    </source>
</evidence>
<dbReference type="EMBL" id="JAUSUK010000001">
    <property type="protein sequence ID" value="MDQ0325015.1"/>
    <property type="molecule type" value="Genomic_DNA"/>
</dbReference>
<evidence type="ECO:0000259" key="1">
    <source>
        <dbReference type="Pfam" id="PF03372"/>
    </source>
</evidence>
<gene>
    <name evidence="2" type="ORF">J2R99_000864</name>
</gene>
<keyword evidence="3" id="KW-1185">Reference proteome</keyword>
<organism evidence="2 3">
    <name type="scientific">Rhodopseudomonas julia</name>
    <dbReference type="NCBI Taxonomy" id="200617"/>
    <lineage>
        <taxon>Bacteria</taxon>
        <taxon>Pseudomonadati</taxon>
        <taxon>Pseudomonadota</taxon>
        <taxon>Alphaproteobacteria</taxon>
        <taxon>Hyphomicrobiales</taxon>
        <taxon>Nitrobacteraceae</taxon>
        <taxon>Rhodopseudomonas</taxon>
    </lineage>
</organism>
<dbReference type="GO" id="GO:0016787">
    <property type="term" value="F:hydrolase activity"/>
    <property type="evidence" value="ECO:0007669"/>
    <property type="project" value="UniProtKB-KW"/>
</dbReference>
<dbReference type="SUPFAM" id="SSF56219">
    <property type="entry name" value="DNase I-like"/>
    <property type="match status" value="1"/>
</dbReference>
<keyword evidence="2" id="KW-0378">Hydrolase</keyword>